<evidence type="ECO:0000256" key="5">
    <source>
        <dbReference type="ARBA" id="ARBA00023277"/>
    </source>
</evidence>
<evidence type="ECO:0000313" key="13">
    <source>
        <dbReference type="Proteomes" id="UP000092600"/>
    </source>
</evidence>
<protein>
    <recommendedName>
        <fullName evidence="3 10">Beta-amylase</fullName>
        <ecNumber evidence="3 10">3.2.1.2</ecNumber>
    </recommendedName>
</protein>
<dbReference type="AlphaFoldDB" id="A0A199W7Y5"/>
<dbReference type="GO" id="GO:0000272">
    <property type="term" value="P:polysaccharide catabolic process"/>
    <property type="evidence" value="ECO:0007669"/>
    <property type="project" value="UniProtKB-KW"/>
</dbReference>
<feature type="binding site" evidence="9">
    <location>
        <position position="130"/>
    </location>
    <ligand>
        <name>substrate</name>
    </ligand>
</feature>
<gene>
    <name evidence="12" type="ORF">ACMD2_05685</name>
</gene>
<feature type="active site" description="Proton donor" evidence="8">
    <location>
        <position position="262"/>
    </location>
</feature>
<name>A0A199W7Y5_ANACO</name>
<evidence type="ECO:0000256" key="4">
    <source>
        <dbReference type="ARBA" id="ARBA00022801"/>
    </source>
</evidence>
<evidence type="ECO:0000256" key="9">
    <source>
        <dbReference type="PIRSR" id="PIRSR601554-2"/>
    </source>
</evidence>
<dbReference type="Gene3D" id="3.20.20.80">
    <property type="entry name" value="Glycosidases"/>
    <property type="match status" value="1"/>
</dbReference>
<feature type="binding site" evidence="9">
    <location>
        <position position="170"/>
    </location>
    <ligand>
        <name>substrate</name>
    </ligand>
</feature>
<dbReference type="STRING" id="4615.A0A199W7Y5"/>
<dbReference type="EMBL" id="LSRQ01000110">
    <property type="protein sequence ID" value="OAY85318.1"/>
    <property type="molecule type" value="Genomic_DNA"/>
</dbReference>
<dbReference type="EC" id="3.2.1.2" evidence="3 10"/>
<feature type="signal peptide" evidence="11">
    <location>
        <begin position="1"/>
        <end position="20"/>
    </location>
</feature>
<feature type="binding site" evidence="9">
    <location>
        <position position="492"/>
    </location>
    <ligand>
        <name>substrate</name>
    </ligand>
</feature>
<accession>A0A199W7Y5</accession>
<dbReference type="PRINTS" id="PR00750">
    <property type="entry name" value="BETAAMYLASE"/>
</dbReference>
<keyword evidence="11" id="KW-0732">Signal</keyword>
<dbReference type="Proteomes" id="UP000092600">
    <property type="component" value="Unassembled WGS sequence"/>
</dbReference>
<keyword evidence="4 10" id="KW-0378">Hydrolase</keyword>
<dbReference type="Pfam" id="PF01373">
    <property type="entry name" value="Glyco_hydro_14"/>
    <property type="match status" value="1"/>
</dbReference>
<comment type="catalytic activity">
    <reaction evidence="1 10">
        <text>Hydrolysis of (1-&gt;4)-alpha-D-glucosidic linkages in polysaccharides so as to remove successive maltose units from the non-reducing ends of the chains.</text>
        <dbReference type="EC" id="3.2.1.2"/>
    </reaction>
</comment>
<feature type="binding site" evidence="9">
    <location>
        <position position="421"/>
    </location>
    <ligand>
        <name>substrate</name>
    </ligand>
</feature>
<feature type="chain" id="PRO_5008286367" description="Beta-amylase" evidence="11">
    <location>
        <begin position="21"/>
        <end position="552"/>
    </location>
</feature>
<comment type="caution">
    <text evidence="12">The sequence shown here is derived from an EMBL/GenBank/DDBJ whole genome shotgun (WGS) entry which is preliminary data.</text>
</comment>
<dbReference type="GO" id="GO:0016161">
    <property type="term" value="F:beta-amylase activity"/>
    <property type="evidence" value="ECO:0007669"/>
    <property type="project" value="UniProtKB-EC"/>
</dbReference>
<dbReference type="PROSITE" id="PS00506">
    <property type="entry name" value="BETA_AMYLASE_1"/>
    <property type="match status" value="1"/>
</dbReference>
<evidence type="ECO:0000256" key="6">
    <source>
        <dbReference type="ARBA" id="ARBA00023295"/>
    </source>
</evidence>
<comment type="similarity">
    <text evidence="2 10">Belongs to the glycosyl hydrolase 14 family.</text>
</comment>
<dbReference type="PANTHER" id="PTHR31352:SF1">
    <property type="entry name" value="BETA-AMYLASE 3, CHLOROPLASTIC"/>
    <property type="match status" value="1"/>
</dbReference>
<evidence type="ECO:0000256" key="1">
    <source>
        <dbReference type="ARBA" id="ARBA00000546"/>
    </source>
</evidence>
<evidence type="ECO:0000256" key="8">
    <source>
        <dbReference type="PIRSR" id="PIRSR601554-1"/>
    </source>
</evidence>
<evidence type="ECO:0000256" key="11">
    <source>
        <dbReference type="SAM" id="SignalP"/>
    </source>
</evidence>
<evidence type="ECO:0000256" key="2">
    <source>
        <dbReference type="ARBA" id="ARBA00005652"/>
    </source>
</evidence>
<keyword evidence="5 10" id="KW-0119">Carbohydrate metabolism</keyword>
<feature type="binding site" evidence="9">
    <location>
        <begin position="460"/>
        <end position="461"/>
    </location>
    <ligand>
        <name>substrate</name>
    </ligand>
</feature>
<evidence type="ECO:0000256" key="7">
    <source>
        <dbReference type="ARBA" id="ARBA00023326"/>
    </source>
</evidence>
<dbReference type="InterPro" id="IPR017853">
    <property type="entry name" value="GH"/>
</dbReference>
<keyword evidence="6 10" id="KW-0326">Glycosidase</keyword>
<dbReference type="PANTHER" id="PTHR31352">
    <property type="entry name" value="BETA-AMYLASE 1, CHLOROPLASTIC"/>
    <property type="match status" value="1"/>
</dbReference>
<proteinExistence type="inferred from homology"/>
<dbReference type="InterPro" id="IPR001554">
    <property type="entry name" value="Glyco_hydro_14"/>
</dbReference>
<evidence type="ECO:0000313" key="12">
    <source>
        <dbReference type="EMBL" id="OAY85318.1"/>
    </source>
</evidence>
<reference evidence="12 13" key="1">
    <citation type="journal article" date="2016" name="DNA Res.">
        <title>The draft genome of MD-2 pineapple using hybrid error correction of long reads.</title>
        <authorList>
            <person name="Redwan R.M."/>
            <person name="Saidin A."/>
            <person name="Kumar S.V."/>
        </authorList>
    </citation>
    <scope>NUCLEOTIDE SEQUENCE [LARGE SCALE GENOMIC DNA]</scope>
    <source>
        <strain evidence="13">cv. MD2</strain>
        <tissue evidence="12">Leaf</tissue>
    </source>
</reference>
<keyword evidence="7 10" id="KW-0624">Polysaccharide degradation</keyword>
<feature type="binding site" evidence="9">
    <location>
        <position position="178"/>
    </location>
    <ligand>
        <name>substrate</name>
    </ligand>
</feature>
<dbReference type="InterPro" id="IPR018238">
    <property type="entry name" value="Glyco_hydro_14_CS"/>
</dbReference>
<evidence type="ECO:0000256" key="10">
    <source>
        <dbReference type="RuleBase" id="RU000509"/>
    </source>
</evidence>
<feature type="active site" description="Proton acceptor" evidence="8">
    <location>
        <position position="459"/>
    </location>
</feature>
<evidence type="ECO:0000256" key="3">
    <source>
        <dbReference type="ARBA" id="ARBA00012594"/>
    </source>
</evidence>
<feature type="binding site" evidence="9">
    <location>
        <position position="374"/>
    </location>
    <ligand>
        <name>substrate</name>
    </ligand>
</feature>
<sequence>MALMLRCSMSFIGLVDTTKAQNPNYDEFPAQAHFSGPHKPACAAPLRAARATALPPGHEMAVSASAVATERLHGITGHDGGGGGGGGRVPVYVMLPLDTVSAAGVLARGRALNASLMALRGAGVEGVMVDVWWGLVEKDGPRRYNWDAYAELVQMVGRNGLKLQMVMSFHQCGGNVGDSCSIPLPPWVLEEISKDQDIVYTDKSGRRNPEYISLGCDTIPVLRGRTPIQVYSDYMRSFRDRFSDYLGNIIVEIQVGMGPCGELRYPSYPESNGTWRFPGIGEFQCYDKYMRASLRAAAVATGREEWGNSGPHDAGHYRQFPEETGFFRRDGTWNTDYGRFFLQWYSDALLAHGDRVLAAADSVFRGTGAKLSAKVAGIHWHYKTRSHAAELTAGYYNTRFHDGYIPIARLLARYGVILNFTCMEMRDEEQPAEAGCSPQCLVGQVRAAAAAAWAELAGENALERYDERAYGQVVETGRAESGLGLSAFTFLRMNKNLFEGENWRKFVAFVRSMNDGRKNVALPRCDSSHSDLYVGFVKGGDRKSSREMAETL</sequence>
<organism evidence="12 13">
    <name type="scientific">Ananas comosus</name>
    <name type="common">Pineapple</name>
    <name type="synonym">Ananas ananas</name>
    <dbReference type="NCBI Taxonomy" id="4615"/>
    <lineage>
        <taxon>Eukaryota</taxon>
        <taxon>Viridiplantae</taxon>
        <taxon>Streptophyta</taxon>
        <taxon>Embryophyta</taxon>
        <taxon>Tracheophyta</taxon>
        <taxon>Spermatophyta</taxon>
        <taxon>Magnoliopsida</taxon>
        <taxon>Liliopsida</taxon>
        <taxon>Poales</taxon>
        <taxon>Bromeliaceae</taxon>
        <taxon>Bromelioideae</taxon>
        <taxon>Ananas</taxon>
    </lineage>
</organism>
<feature type="binding site" evidence="9">
    <location>
        <position position="379"/>
    </location>
    <ligand>
        <name>substrate</name>
    </ligand>
</feature>
<dbReference type="SUPFAM" id="SSF51445">
    <property type="entry name" value="(Trans)glycosidases"/>
    <property type="match status" value="1"/>
</dbReference>